<gene>
    <name evidence="1" type="ORF">ElyMa_002365100</name>
</gene>
<reference evidence="1 2" key="1">
    <citation type="journal article" date="2021" name="Elife">
        <title>Chloroplast acquisition without the gene transfer in kleptoplastic sea slugs, Plakobranchus ocellatus.</title>
        <authorList>
            <person name="Maeda T."/>
            <person name="Takahashi S."/>
            <person name="Yoshida T."/>
            <person name="Shimamura S."/>
            <person name="Takaki Y."/>
            <person name="Nagai Y."/>
            <person name="Toyoda A."/>
            <person name="Suzuki Y."/>
            <person name="Arimoto A."/>
            <person name="Ishii H."/>
            <person name="Satoh N."/>
            <person name="Nishiyama T."/>
            <person name="Hasebe M."/>
            <person name="Maruyama T."/>
            <person name="Minagawa J."/>
            <person name="Obokata J."/>
            <person name="Shigenobu S."/>
        </authorList>
    </citation>
    <scope>NUCLEOTIDE SEQUENCE [LARGE SCALE GENOMIC DNA]</scope>
</reference>
<dbReference type="Proteomes" id="UP000762676">
    <property type="component" value="Unassembled WGS sequence"/>
</dbReference>
<proteinExistence type="predicted"/>
<dbReference type="EMBL" id="BMAT01004896">
    <property type="protein sequence ID" value="GFR82527.1"/>
    <property type="molecule type" value="Genomic_DNA"/>
</dbReference>
<evidence type="ECO:0000313" key="2">
    <source>
        <dbReference type="Proteomes" id="UP000762676"/>
    </source>
</evidence>
<dbReference type="InterPro" id="IPR036322">
    <property type="entry name" value="WD40_repeat_dom_sf"/>
</dbReference>
<comment type="caution">
    <text evidence="1">The sequence shown here is derived from an EMBL/GenBank/DDBJ whole genome shotgun (WGS) entry which is preliminary data.</text>
</comment>
<name>A0AAV4GA75_9GAST</name>
<organism evidence="1 2">
    <name type="scientific">Elysia marginata</name>
    <dbReference type="NCBI Taxonomy" id="1093978"/>
    <lineage>
        <taxon>Eukaryota</taxon>
        <taxon>Metazoa</taxon>
        <taxon>Spiralia</taxon>
        <taxon>Lophotrochozoa</taxon>
        <taxon>Mollusca</taxon>
        <taxon>Gastropoda</taxon>
        <taxon>Heterobranchia</taxon>
        <taxon>Euthyneura</taxon>
        <taxon>Panpulmonata</taxon>
        <taxon>Sacoglossa</taxon>
        <taxon>Placobranchoidea</taxon>
        <taxon>Plakobranchidae</taxon>
        <taxon>Elysia</taxon>
    </lineage>
</organism>
<protein>
    <submittedName>
        <fullName evidence="1">Uncharacterized protein</fullName>
    </submittedName>
</protein>
<keyword evidence="2" id="KW-1185">Reference proteome</keyword>
<evidence type="ECO:0000313" key="1">
    <source>
        <dbReference type="EMBL" id="GFR82527.1"/>
    </source>
</evidence>
<dbReference type="AlphaFoldDB" id="A0AAV4GA75"/>
<accession>A0AAV4GA75</accession>
<dbReference type="SUPFAM" id="SSF50978">
    <property type="entry name" value="WD40 repeat-like"/>
    <property type="match status" value="1"/>
</dbReference>
<sequence length="101" mass="11214">MFCYVVRGPVHHMCLTGDQSKLVTASDEKLVKIWSLMSPVSPVVITVNEKVSNVLVVPTPRALVFPDLKPRVTIGNLSRHLRSTEDAAEEVELTTFIGREL</sequence>